<dbReference type="Gene3D" id="3.20.20.70">
    <property type="entry name" value="Aldolase class I"/>
    <property type="match status" value="1"/>
</dbReference>
<dbReference type="InterPro" id="IPR034457">
    <property type="entry name" value="Organic_radical-activating"/>
</dbReference>
<dbReference type="GO" id="GO:0046872">
    <property type="term" value="F:metal ion binding"/>
    <property type="evidence" value="ECO:0007669"/>
    <property type="project" value="UniProtKB-KW"/>
</dbReference>
<dbReference type="NCBIfam" id="TIGR02491">
    <property type="entry name" value="NrdG"/>
    <property type="match status" value="1"/>
</dbReference>
<dbReference type="InterPro" id="IPR013785">
    <property type="entry name" value="Aldolase_TIM"/>
</dbReference>
<dbReference type="Proteomes" id="UP001211421">
    <property type="component" value="Unassembled WGS sequence"/>
</dbReference>
<name>A0AAW6DX34_9FIRM</name>
<keyword evidence="5" id="KW-0408">Iron</keyword>
<keyword evidence="6" id="KW-0411">Iron-sulfur</keyword>
<dbReference type="PANTHER" id="PTHR30352:SF2">
    <property type="entry name" value="ANAEROBIC RIBONUCLEOSIDE-TRIPHOSPHATE REDUCTASE-ACTIVATING PROTEIN"/>
    <property type="match status" value="1"/>
</dbReference>
<protein>
    <recommendedName>
        <fullName evidence="7">Anaerobic ribonucleoside-triphosphate reductase-activating protein</fullName>
        <ecNumber evidence="7">1.97.1.-</ecNumber>
    </recommendedName>
</protein>
<keyword evidence="4" id="KW-0479">Metal-binding</keyword>
<dbReference type="RefSeq" id="WP_118059953.1">
    <property type="nucleotide sequence ID" value="NZ_JADMNX010000005.1"/>
</dbReference>
<comment type="caution">
    <text evidence="8">The sequence shown here is derived from an EMBL/GenBank/DDBJ whole genome shotgun (WGS) entry which is preliminary data.</text>
</comment>
<dbReference type="EMBL" id="JAQMLS010000005">
    <property type="protein sequence ID" value="MDB8742008.1"/>
    <property type="molecule type" value="Genomic_DNA"/>
</dbReference>
<dbReference type="Pfam" id="PF13353">
    <property type="entry name" value="Fer4_12"/>
    <property type="match status" value="1"/>
</dbReference>
<evidence type="ECO:0000256" key="5">
    <source>
        <dbReference type="ARBA" id="ARBA00023004"/>
    </source>
</evidence>
<dbReference type="SFLD" id="SFLDS00029">
    <property type="entry name" value="Radical_SAM"/>
    <property type="match status" value="1"/>
</dbReference>
<comment type="cofactor">
    <cofactor evidence="1">
        <name>[4Fe-4S] cluster</name>
        <dbReference type="ChEBI" id="CHEBI:49883"/>
    </cofactor>
</comment>
<dbReference type="InterPro" id="IPR058240">
    <property type="entry name" value="rSAM_sf"/>
</dbReference>
<proteinExistence type="inferred from homology"/>
<dbReference type="PANTHER" id="PTHR30352">
    <property type="entry name" value="PYRUVATE FORMATE-LYASE-ACTIVATING ENZYME"/>
    <property type="match status" value="1"/>
</dbReference>
<comment type="similarity">
    <text evidence="7">Belongs to the organic radical-activating enzymes family.</text>
</comment>
<evidence type="ECO:0000256" key="6">
    <source>
        <dbReference type="ARBA" id="ARBA00023014"/>
    </source>
</evidence>
<dbReference type="SFLD" id="SFLDF00299">
    <property type="entry name" value="anaerobic_ribonucleoside-triph"/>
    <property type="match status" value="1"/>
</dbReference>
<reference evidence="8" key="1">
    <citation type="submission" date="2023-01" db="EMBL/GenBank/DDBJ databases">
        <title>Human gut microbiome strain richness.</title>
        <authorList>
            <person name="Chen-Liaw A."/>
        </authorList>
    </citation>
    <scope>NUCLEOTIDE SEQUENCE</scope>
    <source>
        <strain evidence="8">D59st1_B8_D59t2_181005</strain>
    </source>
</reference>
<dbReference type="CDD" id="cd01335">
    <property type="entry name" value="Radical_SAM"/>
    <property type="match status" value="1"/>
</dbReference>
<evidence type="ECO:0000313" key="9">
    <source>
        <dbReference type="Proteomes" id="UP001211421"/>
    </source>
</evidence>
<evidence type="ECO:0000256" key="2">
    <source>
        <dbReference type="ARBA" id="ARBA00022485"/>
    </source>
</evidence>
<dbReference type="SFLD" id="SFLDG01066">
    <property type="entry name" value="organic_radical-activating_enz"/>
    <property type="match status" value="1"/>
</dbReference>
<accession>A0AAW6DX34</accession>
<dbReference type="GO" id="GO:0051539">
    <property type="term" value="F:4 iron, 4 sulfur cluster binding"/>
    <property type="evidence" value="ECO:0007669"/>
    <property type="project" value="UniProtKB-KW"/>
</dbReference>
<dbReference type="SFLD" id="SFLDG01063">
    <property type="entry name" value="activating_enzymes__group_1"/>
    <property type="match status" value="1"/>
</dbReference>
<dbReference type="SUPFAM" id="SSF102114">
    <property type="entry name" value="Radical SAM enzymes"/>
    <property type="match status" value="1"/>
</dbReference>
<evidence type="ECO:0000256" key="4">
    <source>
        <dbReference type="ARBA" id="ARBA00022723"/>
    </source>
</evidence>
<keyword evidence="3" id="KW-0949">S-adenosyl-L-methionine</keyword>
<sequence length="163" mass="18908">MNYHNITKDDMLNGDGLRTVLWVSGCNHHCKNCQNPQTWNKDSGIPFDFDTIFEICNQLDKSYISGITFSGGDPLFPDNREIVCTISALIKDCYPTKTQWIYTGYKWEEIKDLPIMECIDVVVDGQYEDDKRDITLKWRGSSNQRVIDVQESLKQNKVILWCD</sequence>
<comment type="function">
    <text evidence="7">Activation of anaerobic ribonucleoside-triphosphate reductase under anaerobic conditions by generation of an organic free radical, using S-adenosylmethionine and reduced flavodoxin as cosubstrates to produce 5'-deoxy-adenosine.</text>
</comment>
<gene>
    <name evidence="8" type="primary">nrdG</name>
    <name evidence="8" type="ORF">PNV70_07990</name>
</gene>
<evidence type="ECO:0000256" key="7">
    <source>
        <dbReference type="PIRNR" id="PIRNR000368"/>
    </source>
</evidence>
<evidence type="ECO:0000256" key="3">
    <source>
        <dbReference type="ARBA" id="ARBA00022691"/>
    </source>
</evidence>
<keyword evidence="7" id="KW-0560">Oxidoreductase</keyword>
<evidence type="ECO:0000256" key="1">
    <source>
        <dbReference type="ARBA" id="ARBA00001966"/>
    </source>
</evidence>
<dbReference type="PIRSF" id="PIRSF000368">
    <property type="entry name" value="NrdG"/>
    <property type="match status" value="1"/>
</dbReference>
<keyword evidence="2" id="KW-0004">4Fe-4S</keyword>
<dbReference type="InterPro" id="IPR012837">
    <property type="entry name" value="NrdG"/>
</dbReference>
<evidence type="ECO:0000313" key="8">
    <source>
        <dbReference type="EMBL" id="MDB8742008.1"/>
    </source>
</evidence>
<dbReference type="EC" id="1.97.1.-" evidence="7"/>
<dbReference type="GO" id="GO:0043365">
    <property type="term" value="F:[formate-C-acetyltransferase]-activating enzyme activity"/>
    <property type="evidence" value="ECO:0007669"/>
    <property type="project" value="InterPro"/>
</dbReference>
<dbReference type="AlphaFoldDB" id="A0AAW6DX34"/>
<organism evidence="8 9">
    <name type="scientific">Ruminococcus bicirculans</name>
    <name type="common">ex Wegman et al. 2014</name>
    <dbReference type="NCBI Taxonomy" id="1160721"/>
    <lineage>
        <taxon>Bacteria</taxon>
        <taxon>Bacillati</taxon>
        <taxon>Bacillota</taxon>
        <taxon>Clostridia</taxon>
        <taxon>Eubacteriales</taxon>
        <taxon>Oscillospiraceae</taxon>
        <taxon>Ruminococcus</taxon>
    </lineage>
</organism>
<dbReference type="GO" id="GO:0004748">
    <property type="term" value="F:ribonucleoside-diphosphate reductase activity, thioredoxin disulfide as acceptor"/>
    <property type="evidence" value="ECO:0007669"/>
    <property type="project" value="TreeGrafter"/>
</dbReference>
<dbReference type="InterPro" id="IPR007197">
    <property type="entry name" value="rSAM"/>
</dbReference>